<dbReference type="GO" id="GO:0004725">
    <property type="term" value="F:protein tyrosine phosphatase activity"/>
    <property type="evidence" value="ECO:0007669"/>
    <property type="project" value="UniProtKB-EC"/>
</dbReference>
<feature type="domain" description="Tyrosine specific protein phosphatases" evidence="6">
    <location>
        <begin position="70"/>
        <end position="138"/>
    </location>
</feature>
<protein>
    <recommendedName>
        <fullName evidence="2">protein-tyrosine-phosphatase</fullName>
        <ecNumber evidence="2">3.1.3.48</ecNumber>
    </recommendedName>
</protein>
<dbReference type="PANTHER" id="PTHR45848:SF4">
    <property type="entry name" value="DUAL SPECIFICITY PROTEIN PHOSPHATASE 12"/>
    <property type="match status" value="1"/>
</dbReference>
<dbReference type="GO" id="GO:0008138">
    <property type="term" value="F:protein tyrosine/serine/threonine phosphatase activity"/>
    <property type="evidence" value="ECO:0007669"/>
    <property type="project" value="TreeGrafter"/>
</dbReference>
<dbReference type="InterPro" id="IPR000340">
    <property type="entry name" value="Dual-sp_phosphatase_cat-dom"/>
</dbReference>
<dbReference type="InterPro" id="IPR016130">
    <property type="entry name" value="Tyr_Pase_AS"/>
</dbReference>
<evidence type="ECO:0000256" key="4">
    <source>
        <dbReference type="ARBA" id="ARBA00022912"/>
    </source>
</evidence>
<keyword evidence="3" id="KW-0378">Hydrolase</keyword>
<dbReference type="SUPFAM" id="SSF52799">
    <property type="entry name" value="(Phosphotyrosine protein) phosphatases II"/>
    <property type="match status" value="1"/>
</dbReference>
<dbReference type="AlphaFoldDB" id="A0A7R9KC61"/>
<evidence type="ECO:0000256" key="3">
    <source>
        <dbReference type="ARBA" id="ARBA00022801"/>
    </source>
</evidence>
<dbReference type="PROSITE" id="PS50056">
    <property type="entry name" value="TYR_PHOSPHATASE_2"/>
    <property type="match status" value="1"/>
</dbReference>
<proteinExistence type="inferred from homology"/>
<dbReference type="InterPro" id="IPR020422">
    <property type="entry name" value="TYR_PHOSPHATASE_DUAL_dom"/>
</dbReference>
<reference evidence="7" key="1">
    <citation type="submission" date="2020-11" db="EMBL/GenBank/DDBJ databases">
        <authorList>
            <person name="Tran Van P."/>
        </authorList>
    </citation>
    <scope>NUCLEOTIDE SEQUENCE</scope>
</reference>
<dbReference type="EC" id="3.1.3.48" evidence="2"/>
<evidence type="ECO:0000256" key="2">
    <source>
        <dbReference type="ARBA" id="ARBA00013064"/>
    </source>
</evidence>
<evidence type="ECO:0000313" key="8">
    <source>
        <dbReference type="Proteomes" id="UP000759131"/>
    </source>
</evidence>
<keyword evidence="8" id="KW-1185">Reference proteome</keyword>
<dbReference type="SMART" id="SM00195">
    <property type="entry name" value="DSPc"/>
    <property type="match status" value="1"/>
</dbReference>
<dbReference type="Pfam" id="PF00782">
    <property type="entry name" value="DSPc"/>
    <property type="match status" value="1"/>
</dbReference>
<dbReference type="InterPro" id="IPR000387">
    <property type="entry name" value="Tyr_Pase_dom"/>
</dbReference>
<evidence type="ECO:0000313" key="7">
    <source>
        <dbReference type="EMBL" id="CAD7620055.1"/>
    </source>
</evidence>
<dbReference type="CDD" id="cd14498">
    <property type="entry name" value="DSP"/>
    <property type="match status" value="1"/>
</dbReference>
<evidence type="ECO:0000259" key="5">
    <source>
        <dbReference type="PROSITE" id="PS50054"/>
    </source>
</evidence>
<dbReference type="InterPro" id="IPR029021">
    <property type="entry name" value="Prot-tyrosine_phosphatase-like"/>
</dbReference>
<gene>
    <name evidence="7" type="ORF">OSB1V03_LOCUS551</name>
</gene>
<dbReference type="Gene3D" id="3.90.190.10">
    <property type="entry name" value="Protein tyrosine phosphatase superfamily"/>
    <property type="match status" value="1"/>
</dbReference>
<evidence type="ECO:0000259" key="6">
    <source>
        <dbReference type="PROSITE" id="PS50056"/>
    </source>
</evidence>
<feature type="domain" description="Tyrosine-protein phosphatase" evidence="5">
    <location>
        <begin position="7"/>
        <end position="150"/>
    </location>
</feature>
<dbReference type="EMBL" id="OC854688">
    <property type="protein sequence ID" value="CAD7620055.1"/>
    <property type="molecule type" value="Genomic_DNA"/>
</dbReference>
<dbReference type="OrthoDB" id="6408925at2759"/>
<comment type="similarity">
    <text evidence="1">Belongs to the protein-tyrosine phosphatase family. Non-receptor class dual specificity subfamily.</text>
</comment>
<sequence length="303" mass="35266">MEYKYAKMDHIWGTLYLGAYEATVDRQELRDRNITTILTVLGIQVMPEHRHPDIAYHWINAEDRETQDLLTYFPETYALIDACIDAKEGVLVHCGAGISRSTTIVASYLMRKLRSPFKDTMTLIESKRGIIQPNEAFIEQLILYEELGYRLVATDRRLRQYLHRLYLKYDFSQLNQYWQRLEVVEKGTDGFNLGQPYVCSDCGQKLFNDIHVLKNDGSAQYRDLDVCGRVFIEPQPWMSDQLAVFDETAHELEIKCTHCRQVVAKCGTMVSNYKPLVMTINCNCLHHKDVTGLQLMMLDNRFM</sequence>
<keyword evidence="4" id="KW-0904">Protein phosphatase</keyword>
<dbReference type="PROSITE" id="PS00383">
    <property type="entry name" value="TYR_PHOSPHATASE_1"/>
    <property type="match status" value="1"/>
</dbReference>
<dbReference type="EMBL" id="CAJPIZ010000113">
    <property type="protein sequence ID" value="CAG2100485.1"/>
    <property type="molecule type" value="Genomic_DNA"/>
</dbReference>
<organism evidence="7">
    <name type="scientific">Medioppia subpectinata</name>
    <dbReference type="NCBI Taxonomy" id="1979941"/>
    <lineage>
        <taxon>Eukaryota</taxon>
        <taxon>Metazoa</taxon>
        <taxon>Ecdysozoa</taxon>
        <taxon>Arthropoda</taxon>
        <taxon>Chelicerata</taxon>
        <taxon>Arachnida</taxon>
        <taxon>Acari</taxon>
        <taxon>Acariformes</taxon>
        <taxon>Sarcoptiformes</taxon>
        <taxon>Oribatida</taxon>
        <taxon>Brachypylina</taxon>
        <taxon>Oppioidea</taxon>
        <taxon>Oppiidae</taxon>
        <taxon>Medioppia</taxon>
    </lineage>
</organism>
<dbReference type="GO" id="GO:0005634">
    <property type="term" value="C:nucleus"/>
    <property type="evidence" value="ECO:0007669"/>
    <property type="project" value="TreeGrafter"/>
</dbReference>
<dbReference type="Proteomes" id="UP000759131">
    <property type="component" value="Unassembled WGS sequence"/>
</dbReference>
<dbReference type="PANTHER" id="PTHR45848">
    <property type="entry name" value="DUAL SPECIFICITY PROTEIN PHOSPHATASE 12 FAMILY MEMBER"/>
    <property type="match status" value="1"/>
</dbReference>
<accession>A0A7R9KC61</accession>
<name>A0A7R9KC61_9ACAR</name>
<evidence type="ECO:0000256" key="1">
    <source>
        <dbReference type="ARBA" id="ARBA00008601"/>
    </source>
</evidence>
<dbReference type="PROSITE" id="PS50054">
    <property type="entry name" value="TYR_PHOSPHATASE_DUAL"/>
    <property type="match status" value="1"/>
</dbReference>